<feature type="region of interest" description="Disordered" evidence="1">
    <location>
        <begin position="50"/>
        <end position="72"/>
    </location>
</feature>
<organism evidence="2 3">
    <name type="scientific">Sphingomonas aurantiaca</name>
    <dbReference type="NCBI Taxonomy" id="185949"/>
    <lineage>
        <taxon>Bacteria</taxon>
        <taxon>Pseudomonadati</taxon>
        <taxon>Pseudomonadota</taxon>
        <taxon>Alphaproteobacteria</taxon>
        <taxon>Sphingomonadales</taxon>
        <taxon>Sphingomonadaceae</taxon>
        <taxon>Sphingomonas</taxon>
    </lineage>
</organism>
<proteinExistence type="predicted"/>
<protein>
    <submittedName>
        <fullName evidence="2">Uncharacterized protein</fullName>
    </submittedName>
</protein>
<evidence type="ECO:0000313" key="2">
    <source>
        <dbReference type="EMBL" id="VVT26586.1"/>
    </source>
</evidence>
<sequence length="206" mass="21539">MLEPPPGVPHSDAMRTQSPCSVGLRSLASPIVLARLAGLATLATIAGCVPPPRAEAPPPRTEAAPAPAPAPRPVPIAADWRDWPYSPGTWVYRRDARGSIALFGPANADAALTVRCDTGARQIYLSRAGSTATPLTIRTSSVTRAVSVQPTGSTPAYVAAALMPNDSLLEAMGFSRGRFVVQQAGLPPLVVPAWAEIERVTEDCRG</sequence>
<dbReference type="Proteomes" id="UP000326857">
    <property type="component" value="Unassembled WGS sequence"/>
</dbReference>
<gene>
    <name evidence="2" type="ORF">SPHINGO391_490180</name>
</gene>
<evidence type="ECO:0000256" key="1">
    <source>
        <dbReference type="SAM" id="MobiDB-lite"/>
    </source>
</evidence>
<dbReference type="EMBL" id="CABVLI010000044">
    <property type="protein sequence ID" value="VVT26586.1"/>
    <property type="molecule type" value="Genomic_DNA"/>
</dbReference>
<accession>A0A5E8A599</accession>
<name>A0A5E8A599_9SPHN</name>
<evidence type="ECO:0000313" key="3">
    <source>
        <dbReference type="Proteomes" id="UP000326857"/>
    </source>
</evidence>
<reference evidence="2 3" key="1">
    <citation type="submission" date="2019-09" db="EMBL/GenBank/DDBJ databases">
        <authorList>
            <person name="Dittami M. S."/>
        </authorList>
    </citation>
    <scope>NUCLEOTIDE SEQUENCE [LARGE SCALE GENOMIC DNA]</scope>
    <source>
        <strain evidence="2">SPHINGO391</strain>
    </source>
</reference>
<dbReference type="AlphaFoldDB" id="A0A5E8A599"/>